<gene>
    <name evidence="2" type="ORF">FMUND_14809</name>
</gene>
<keyword evidence="3" id="KW-1185">Reference proteome</keyword>
<dbReference type="OrthoDB" id="5097175at2759"/>
<dbReference type="EMBL" id="JAAOAN010000822">
    <property type="protein sequence ID" value="KAF5699345.1"/>
    <property type="molecule type" value="Genomic_DNA"/>
</dbReference>
<feature type="region of interest" description="Disordered" evidence="1">
    <location>
        <begin position="84"/>
        <end position="108"/>
    </location>
</feature>
<name>A0A8H6D111_9HYPO</name>
<evidence type="ECO:0000313" key="2">
    <source>
        <dbReference type="EMBL" id="KAF5699345.1"/>
    </source>
</evidence>
<proteinExistence type="predicted"/>
<feature type="compositionally biased region" description="Basic and acidic residues" evidence="1">
    <location>
        <begin position="99"/>
        <end position="108"/>
    </location>
</feature>
<comment type="caution">
    <text evidence="2">The sequence shown here is derived from an EMBL/GenBank/DDBJ whole genome shotgun (WGS) entry which is preliminary data.</text>
</comment>
<feature type="region of interest" description="Disordered" evidence="1">
    <location>
        <begin position="1"/>
        <end position="24"/>
    </location>
</feature>
<accession>A0A8H6D111</accession>
<organism evidence="2 3">
    <name type="scientific">Fusarium mundagurra</name>
    <dbReference type="NCBI Taxonomy" id="1567541"/>
    <lineage>
        <taxon>Eukaryota</taxon>
        <taxon>Fungi</taxon>
        <taxon>Dikarya</taxon>
        <taxon>Ascomycota</taxon>
        <taxon>Pezizomycotina</taxon>
        <taxon>Sordariomycetes</taxon>
        <taxon>Hypocreomycetidae</taxon>
        <taxon>Hypocreales</taxon>
        <taxon>Nectriaceae</taxon>
        <taxon>Fusarium</taxon>
        <taxon>Fusarium fujikuroi species complex</taxon>
    </lineage>
</organism>
<dbReference type="Proteomes" id="UP000544331">
    <property type="component" value="Unassembled WGS sequence"/>
</dbReference>
<feature type="region of interest" description="Disordered" evidence="1">
    <location>
        <begin position="37"/>
        <end position="56"/>
    </location>
</feature>
<dbReference type="AlphaFoldDB" id="A0A8H6D111"/>
<evidence type="ECO:0000256" key="1">
    <source>
        <dbReference type="SAM" id="MobiDB-lite"/>
    </source>
</evidence>
<reference evidence="2 3" key="1">
    <citation type="submission" date="2020-05" db="EMBL/GenBank/DDBJ databases">
        <title>Identification and distribution of gene clusters putatively required for synthesis of sphingolipid metabolism inhibitors in phylogenetically diverse species of the filamentous fungus Fusarium.</title>
        <authorList>
            <person name="Kim H.-S."/>
            <person name="Busman M."/>
            <person name="Brown D.W."/>
            <person name="Divon H."/>
            <person name="Uhlig S."/>
            <person name="Proctor R.H."/>
        </authorList>
    </citation>
    <scope>NUCLEOTIDE SEQUENCE [LARGE SCALE GENOMIC DNA]</scope>
    <source>
        <strain evidence="2 3">NRRL 66235</strain>
    </source>
</reference>
<sequence>MYSAPASTMEYANRTLATSEERDDGLFLRNSGALAISDTETARPGTANESDNECDERQADGELQDLIHEQDKVAYLDYQVEDGFELDSDSESDYSVTSDHPEVDDHHDEDAELNLLYAKEFLETTWNHFCNCREEENMERTTCTQS</sequence>
<protein>
    <submittedName>
        <fullName evidence="2">Uncharacterized protein</fullName>
    </submittedName>
</protein>
<evidence type="ECO:0000313" key="3">
    <source>
        <dbReference type="Proteomes" id="UP000544331"/>
    </source>
</evidence>